<dbReference type="InterPro" id="IPR000843">
    <property type="entry name" value="HTH_LacI"/>
</dbReference>
<dbReference type="Gene3D" id="1.10.260.40">
    <property type="entry name" value="lambda repressor-like DNA-binding domains"/>
    <property type="match status" value="1"/>
</dbReference>
<dbReference type="PANTHER" id="PTHR30146">
    <property type="entry name" value="LACI-RELATED TRANSCRIPTIONAL REPRESSOR"/>
    <property type="match status" value="1"/>
</dbReference>
<accession>A0A2S2DXI4</accession>
<dbReference type="CDD" id="cd01392">
    <property type="entry name" value="HTH_LacI"/>
    <property type="match status" value="1"/>
</dbReference>
<reference evidence="2" key="1">
    <citation type="submission" date="2018-05" db="EMBL/GenBank/DDBJ databases">
        <title>Pseudarcicella sp. HME7025 Genome sequencing and assembly.</title>
        <authorList>
            <person name="Kim H."/>
            <person name="Kang H."/>
            <person name="Joh K."/>
        </authorList>
    </citation>
    <scope>NUCLEOTIDE SEQUENCE [LARGE SCALE GENOMIC DNA]</scope>
    <source>
        <strain evidence="2">HME7025</strain>
    </source>
</reference>
<dbReference type="InterPro" id="IPR046335">
    <property type="entry name" value="LacI/GalR-like_sensor"/>
</dbReference>
<keyword evidence="2" id="KW-1185">Reference proteome</keyword>
<dbReference type="SUPFAM" id="SSF47413">
    <property type="entry name" value="lambda repressor-like DNA-binding domains"/>
    <property type="match status" value="1"/>
</dbReference>
<dbReference type="PROSITE" id="PS50932">
    <property type="entry name" value="HTH_LACI_2"/>
    <property type="match status" value="1"/>
</dbReference>
<name>A0A2S2DXI4_9BACT</name>
<organism evidence="1 2">
    <name type="scientific">Aquirufa nivalisilvae</name>
    <dbReference type="NCBI Taxonomy" id="2516557"/>
    <lineage>
        <taxon>Bacteria</taxon>
        <taxon>Pseudomonadati</taxon>
        <taxon>Bacteroidota</taxon>
        <taxon>Cytophagia</taxon>
        <taxon>Cytophagales</taxon>
        <taxon>Flectobacillaceae</taxon>
        <taxon>Aquirufa</taxon>
    </lineage>
</organism>
<dbReference type="InterPro" id="IPR010982">
    <property type="entry name" value="Lambda_DNA-bd_dom_sf"/>
</dbReference>
<dbReference type="SUPFAM" id="SSF53822">
    <property type="entry name" value="Periplasmic binding protein-like I"/>
    <property type="match status" value="1"/>
</dbReference>
<evidence type="ECO:0000313" key="1">
    <source>
        <dbReference type="EMBL" id="AWL09477.1"/>
    </source>
</evidence>
<dbReference type="EMBL" id="CP029346">
    <property type="protein sequence ID" value="AWL09477.1"/>
    <property type="molecule type" value="Genomic_DNA"/>
</dbReference>
<dbReference type="InterPro" id="IPR028082">
    <property type="entry name" value="Peripla_BP_I"/>
</dbReference>
<dbReference type="Pfam" id="PF13377">
    <property type="entry name" value="Peripla_BP_3"/>
    <property type="match status" value="1"/>
</dbReference>
<dbReference type="PANTHER" id="PTHR30146:SF109">
    <property type="entry name" value="HTH-TYPE TRANSCRIPTIONAL REGULATOR GALS"/>
    <property type="match status" value="1"/>
</dbReference>
<dbReference type="RefSeq" id="WP_109323160.1">
    <property type="nucleotide sequence ID" value="NZ_CP029346.1"/>
</dbReference>
<proteinExistence type="predicted"/>
<dbReference type="GO" id="GO:0003700">
    <property type="term" value="F:DNA-binding transcription factor activity"/>
    <property type="evidence" value="ECO:0007669"/>
    <property type="project" value="TreeGrafter"/>
</dbReference>
<sequence length="340" mass="38062">MRHQVTIKDIAKQLNVSVATVSRALRDLPDIHPDTKKLVLDLAKEWDYQPNLLATSLVKSKTKTLGLIVPDLGYYFFSTVIKHIEEAAVKAGYSLLITQTQESYERELTNIQNLSRGQVDGIIISLSRETSNFEHLTRLQRRGIPLVFFDRNCEDIEASKVMVDNEQSAYEAVKHLIENGCKRIAFLAGPKNVSVSNQRRLGYIHALEEAGLSVDPSLIIHSDYYQDTARSQTHLLMQCDNRPDGILVVSDRLALGVLTALKELKISVPQDVKIVSFNNEPICQVISPTITSVSQPLDDIGRISVELLLAQIEHKTGESIPRIEVLKTNLVVRESSTKLN</sequence>
<dbReference type="Pfam" id="PF00356">
    <property type="entry name" value="LacI"/>
    <property type="match status" value="1"/>
</dbReference>
<evidence type="ECO:0000313" key="2">
    <source>
        <dbReference type="Proteomes" id="UP000245468"/>
    </source>
</evidence>
<protein>
    <submittedName>
        <fullName evidence="1">HTH-type transcriptional regulator IdnR</fullName>
    </submittedName>
</protein>
<dbReference type="GO" id="GO:0000976">
    <property type="term" value="F:transcription cis-regulatory region binding"/>
    <property type="evidence" value="ECO:0007669"/>
    <property type="project" value="TreeGrafter"/>
</dbReference>
<dbReference type="CDD" id="cd06267">
    <property type="entry name" value="PBP1_LacI_sugar_binding-like"/>
    <property type="match status" value="1"/>
</dbReference>
<dbReference type="SMART" id="SM00354">
    <property type="entry name" value="HTH_LACI"/>
    <property type="match status" value="1"/>
</dbReference>
<dbReference type="OrthoDB" id="833520at2"/>
<dbReference type="Proteomes" id="UP000245468">
    <property type="component" value="Chromosome"/>
</dbReference>
<gene>
    <name evidence="1" type="ORF">HME7025_01624</name>
</gene>
<dbReference type="KEGG" id="psez:HME7025_01624"/>
<dbReference type="Gene3D" id="3.40.50.2300">
    <property type="match status" value="2"/>
</dbReference>
<dbReference type="AlphaFoldDB" id="A0A2S2DXI4"/>